<feature type="domain" description="Histidine kinase" evidence="8">
    <location>
        <begin position="358"/>
        <end position="556"/>
    </location>
</feature>
<dbReference type="STRING" id="1121416.SAMN02745220_00390"/>
<evidence type="ECO:0000256" key="2">
    <source>
        <dbReference type="ARBA" id="ARBA00012438"/>
    </source>
</evidence>
<protein>
    <recommendedName>
        <fullName evidence="2">histidine kinase</fullName>
        <ecNumber evidence="2">2.7.13.3</ecNumber>
    </recommendedName>
</protein>
<dbReference type="Gene3D" id="3.30.565.10">
    <property type="entry name" value="Histidine kinase-like ATPase, C-terminal domain"/>
    <property type="match status" value="1"/>
</dbReference>
<keyword evidence="5" id="KW-0547">Nucleotide-binding</keyword>
<dbReference type="InterPro" id="IPR003594">
    <property type="entry name" value="HATPase_dom"/>
</dbReference>
<dbReference type="GO" id="GO:0004673">
    <property type="term" value="F:protein histidine kinase activity"/>
    <property type="evidence" value="ECO:0007669"/>
    <property type="project" value="UniProtKB-EC"/>
</dbReference>
<dbReference type="EC" id="2.7.13.3" evidence="2"/>
<dbReference type="Proteomes" id="UP000184603">
    <property type="component" value="Unassembled WGS sequence"/>
</dbReference>
<dbReference type="SUPFAM" id="SSF55785">
    <property type="entry name" value="PYP-like sensor domain (PAS domain)"/>
    <property type="match status" value="1"/>
</dbReference>
<dbReference type="InterPro" id="IPR011495">
    <property type="entry name" value="Sig_transdc_His_kin_sub2_dim/P"/>
</dbReference>
<evidence type="ECO:0000259" key="8">
    <source>
        <dbReference type="PROSITE" id="PS50109"/>
    </source>
</evidence>
<evidence type="ECO:0000256" key="7">
    <source>
        <dbReference type="ARBA" id="ARBA00022840"/>
    </source>
</evidence>
<dbReference type="InterPro" id="IPR035965">
    <property type="entry name" value="PAS-like_dom_sf"/>
</dbReference>
<proteinExistence type="predicted"/>
<evidence type="ECO:0000256" key="3">
    <source>
        <dbReference type="ARBA" id="ARBA00022553"/>
    </source>
</evidence>
<evidence type="ECO:0000313" key="11">
    <source>
        <dbReference type="Proteomes" id="UP000184603"/>
    </source>
</evidence>
<dbReference type="GO" id="GO:0005524">
    <property type="term" value="F:ATP binding"/>
    <property type="evidence" value="ECO:0007669"/>
    <property type="project" value="UniProtKB-KW"/>
</dbReference>
<dbReference type="SUPFAM" id="SSF55781">
    <property type="entry name" value="GAF domain-like"/>
    <property type="match status" value="1"/>
</dbReference>
<evidence type="ECO:0000256" key="4">
    <source>
        <dbReference type="ARBA" id="ARBA00022679"/>
    </source>
</evidence>
<dbReference type="SMART" id="SM00091">
    <property type="entry name" value="PAS"/>
    <property type="match status" value="1"/>
</dbReference>
<feature type="domain" description="PAS" evidence="9">
    <location>
        <begin position="224"/>
        <end position="293"/>
    </location>
</feature>
<reference evidence="10 11" key="1">
    <citation type="submission" date="2016-12" db="EMBL/GenBank/DDBJ databases">
        <authorList>
            <person name="Song W.-J."/>
            <person name="Kurnit D.M."/>
        </authorList>
    </citation>
    <scope>NUCLEOTIDE SEQUENCE [LARGE SCALE GENOMIC DNA]</scope>
    <source>
        <strain evidence="10 11">DSM 18488</strain>
    </source>
</reference>
<dbReference type="Gene3D" id="3.30.450.40">
    <property type="match status" value="1"/>
</dbReference>
<dbReference type="Pfam" id="PF07568">
    <property type="entry name" value="HisKA_2"/>
    <property type="match status" value="1"/>
</dbReference>
<dbReference type="Gene3D" id="3.30.450.20">
    <property type="entry name" value="PAS domain"/>
    <property type="match status" value="1"/>
</dbReference>
<dbReference type="EMBL" id="FRFE01000002">
    <property type="protein sequence ID" value="SHO43478.1"/>
    <property type="molecule type" value="Genomic_DNA"/>
</dbReference>
<keyword evidence="4" id="KW-0808">Transferase</keyword>
<dbReference type="Pfam" id="PF02518">
    <property type="entry name" value="HATPase_c"/>
    <property type="match status" value="1"/>
</dbReference>
<dbReference type="OrthoDB" id="5342753at2"/>
<evidence type="ECO:0000313" key="10">
    <source>
        <dbReference type="EMBL" id="SHO43478.1"/>
    </source>
</evidence>
<keyword evidence="7" id="KW-0067">ATP-binding</keyword>
<name>A0A1M7XX66_9BACT</name>
<comment type="catalytic activity">
    <reaction evidence="1">
        <text>ATP + protein L-histidine = ADP + protein N-phospho-L-histidine.</text>
        <dbReference type="EC" id="2.7.13.3"/>
    </reaction>
</comment>
<evidence type="ECO:0000256" key="6">
    <source>
        <dbReference type="ARBA" id="ARBA00022777"/>
    </source>
</evidence>
<organism evidence="10 11">
    <name type="scientific">Desulfopila aestuarii DSM 18488</name>
    <dbReference type="NCBI Taxonomy" id="1121416"/>
    <lineage>
        <taxon>Bacteria</taxon>
        <taxon>Pseudomonadati</taxon>
        <taxon>Thermodesulfobacteriota</taxon>
        <taxon>Desulfobulbia</taxon>
        <taxon>Desulfobulbales</taxon>
        <taxon>Desulfocapsaceae</taxon>
        <taxon>Desulfopila</taxon>
    </lineage>
</organism>
<evidence type="ECO:0000259" key="9">
    <source>
        <dbReference type="PROSITE" id="PS50112"/>
    </source>
</evidence>
<dbReference type="PROSITE" id="PS50109">
    <property type="entry name" value="HIS_KIN"/>
    <property type="match status" value="1"/>
</dbReference>
<dbReference type="Pfam" id="PF08447">
    <property type="entry name" value="PAS_3"/>
    <property type="match status" value="1"/>
</dbReference>
<dbReference type="CDD" id="cd00130">
    <property type="entry name" value="PAS"/>
    <property type="match status" value="1"/>
</dbReference>
<accession>A0A1M7XX66</accession>
<dbReference type="SUPFAM" id="SSF55874">
    <property type="entry name" value="ATPase domain of HSP90 chaperone/DNA topoisomerase II/histidine kinase"/>
    <property type="match status" value="1"/>
</dbReference>
<sequence>MTDHLCAGLQRIDNDVTVLKRTQEQRATERDLLRICHLAENVNSLMYQLVDFFQTLTRCEAVAVRLKQGDDFPYYESRGFPKAFIKAENSLCVRDPFGNILRDNLGNPVLECMCGNILTGRFDPTKPFFTHSGSFWTNSTSELLATTSEDDRQARTRNRCNGEGYESVALIPLRIRQTTFGLFQFNDPQRNRFNLSLIKQLEGLVDYVALSLSKHLTDEELRNSEEKYRLLVENAQEAIIVVQDNRLVLVNPKAMTMSGYTHDELTAGSLASFIHEDDRAMVARHNRKWLTQGEKTSSYCFRIICKNGDIKWMEQNCSRIIWNEKPATLIFLNDITEWKNADKALQTTLAEKEVLLREVHHRVKNNLAAIIGLFELQRRIMVDSSTRDTLAVLTSRVRAMSLVHEKLYRSDSLSEIDFQEYLQSLVSHLRTSFGSPNICCEIDAHGIRMPLDLAVPCGMIINELVTNSLKYAFPEGRAPHDAELCRIMISLVLEDGIFTLSVADNGIGLDPKFDWSQAQTLGLVLVRMLGQHQLAGRYSVDQTAGTRFTLTFSIRDERKSYE</sequence>
<dbReference type="SMART" id="SM00387">
    <property type="entry name" value="HATPase_c"/>
    <property type="match status" value="1"/>
</dbReference>
<dbReference type="PANTHER" id="PTHR41523">
    <property type="entry name" value="TWO-COMPONENT SYSTEM SENSOR PROTEIN"/>
    <property type="match status" value="1"/>
</dbReference>
<dbReference type="InterPro" id="IPR000014">
    <property type="entry name" value="PAS"/>
</dbReference>
<dbReference type="InterPro" id="IPR036890">
    <property type="entry name" value="HATPase_C_sf"/>
</dbReference>
<keyword evidence="6" id="KW-0418">Kinase</keyword>
<gene>
    <name evidence="10" type="ORF">SAMN02745220_00390</name>
</gene>
<dbReference type="InterPro" id="IPR013655">
    <property type="entry name" value="PAS_fold_3"/>
</dbReference>
<dbReference type="PANTHER" id="PTHR41523:SF8">
    <property type="entry name" value="ETHYLENE RESPONSE SENSOR PROTEIN"/>
    <property type="match status" value="1"/>
</dbReference>
<dbReference type="AlphaFoldDB" id="A0A1M7XX66"/>
<keyword evidence="11" id="KW-1185">Reference proteome</keyword>
<evidence type="ECO:0000256" key="1">
    <source>
        <dbReference type="ARBA" id="ARBA00000085"/>
    </source>
</evidence>
<evidence type="ECO:0000256" key="5">
    <source>
        <dbReference type="ARBA" id="ARBA00022741"/>
    </source>
</evidence>
<dbReference type="RefSeq" id="WP_159441198.1">
    <property type="nucleotide sequence ID" value="NZ_FRFE01000002.1"/>
</dbReference>
<dbReference type="InterPro" id="IPR029016">
    <property type="entry name" value="GAF-like_dom_sf"/>
</dbReference>
<keyword evidence="3" id="KW-0597">Phosphoprotein</keyword>
<dbReference type="PROSITE" id="PS50112">
    <property type="entry name" value="PAS"/>
    <property type="match status" value="1"/>
</dbReference>
<dbReference type="InterPro" id="IPR005467">
    <property type="entry name" value="His_kinase_dom"/>
</dbReference>
<dbReference type="NCBIfam" id="TIGR00229">
    <property type="entry name" value="sensory_box"/>
    <property type="match status" value="1"/>
</dbReference>